<comment type="catalytic activity">
    <reaction evidence="8 9">
        <text>6-carboxyhexanoyl-[ACP] + L-alanine + H(+) = (8S)-8-amino-7-oxononanoate + holo-[ACP] + CO2</text>
        <dbReference type="Rhea" id="RHEA:42288"/>
        <dbReference type="Rhea" id="RHEA-COMP:9685"/>
        <dbReference type="Rhea" id="RHEA-COMP:9955"/>
        <dbReference type="ChEBI" id="CHEBI:15378"/>
        <dbReference type="ChEBI" id="CHEBI:16526"/>
        <dbReference type="ChEBI" id="CHEBI:57972"/>
        <dbReference type="ChEBI" id="CHEBI:64479"/>
        <dbReference type="ChEBI" id="CHEBI:78846"/>
        <dbReference type="ChEBI" id="CHEBI:149468"/>
        <dbReference type="EC" id="2.3.1.47"/>
    </reaction>
</comment>
<dbReference type="InterPro" id="IPR015424">
    <property type="entry name" value="PyrdxlP-dep_Trfase"/>
</dbReference>
<feature type="modified residue" description="N6-(pyridoxal phosphate)lysine" evidence="9 10">
    <location>
        <position position="235"/>
    </location>
</feature>
<dbReference type="PROSITE" id="PS00599">
    <property type="entry name" value="AA_TRANSFER_CLASS_2"/>
    <property type="match status" value="1"/>
</dbReference>
<evidence type="ECO:0000256" key="9">
    <source>
        <dbReference type="HAMAP-Rule" id="MF_01693"/>
    </source>
</evidence>
<comment type="similarity">
    <text evidence="3 9">Belongs to the class-II pyridoxal-phosphate-dependent aminotransferase family. BioF subfamily.</text>
</comment>
<evidence type="ECO:0000256" key="5">
    <source>
        <dbReference type="ARBA" id="ARBA00022679"/>
    </source>
</evidence>
<keyword evidence="7 9" id="KW-0663">Pyridoxal phosphate</keyword>
<dbReference type="InterPro" id="IPR001917">
    <property type="entry name" value="Aminotrans_II_pyridoxalP_BS"/>
</dbReference>
<dbReference type="Pfam" id="PF00155">
    <property type="entry name" value="Aminotran_1_2"/>
    <property type="match status" value="1"/>
</dbReference>
<dbReference type="PANTHER" id="PTHR13693:SF100">
    <property type="entry name" value="8-AMINO-7-OXONONANOATE SYNTHASE"/>
    <property type="match status" value="1"/>
</dbReference>
<dbReference type="STRING" id="1318628.MARLIPOL_01725"/>
<dbReference type="PANTHER" id="PTHR13693">
    <property type="entry name" value="CLASS II AMINOTRANSFERASE/8-AMINO-7-OXONONANOATE SYNTHASE"/>
    <property type="match status" value="1"/>
</dbReference>
<name>R8B585_9GAMM</name>
<feature type="binding site" evidence="9">
    <location>
        <begin position="105"/>
        <end position="106"/>
    </location>
    <ligand>
        <name>pyridoxal 5'-phosphate</name>
        <dbReference type="ChEBI" id="CHEBI:597326"/>
    </ligand>
</feature>
<proteinExistence type="inferred from homology"/>
<dbReference type="EMBL" id="ASAD01000004">
    <property type="protein sequence ID" value="EON93783.1"/>
    <property type="molecule type" value="Genomic_DNA"/>
</dbReference>
<dbReference type="HOGENOM" id="CLU_015846_11_2_6"/>
<dbReference type="InterPro" id="IPR015422">
    <property type="entry name" value="PyrdxlP-dep_Trfase_small"/>
</dbReference>
<sequence length="392" mass="41962">MRDFAAELEQRKQSGLHRHRRLISGPQQPSLTSDGQSLLSFCSNDYLGLANHPANIEAFVNALPETGLGGAASHLICGHHDAHHRLEERLAAFTQRSAALFFSTGYMANMGAISALAGRGDTIFSDRLNHASIIDGCILSRAKVRRYPHSDMAALERMLDETSGHKLVVTDGVFSMDGDIAPLRELAALCKTHDALLVVDDAHGVGVLGPQGRGSVAELGLSEDDVPVLIGTLGKAVGTSGAFVAGPQILMDYLVQKARTYIYTTAMPPAIAEATVASLDLIERDDERRAHLRDLIERFRRGAANLGYQLMPSDTPIQPIMVGDNWSALALSKALEQKGLLVTAIRPPTVPEGEARLRVTLSAAHTRADVDRLLAGLSACRALSGSVVEQSA</sequence>
<dbReference type="GO" id="GO:0008710">
    <property type="term" value="F:8-amino-7-oxononanoate synthase activity"/>
    <property type="evidence" value="ECO:0007669"/>
    <property type="project" value="UniProtKB-UniRule"/>
</dbReference>
<dbReference type="AlphaFoldDB" id="R8B585"/>
<feature type="binding site" evidence="9">
    <location>
        <position position="130"/>
    </location>
    <ligand>
        <name>substrate</name>
    </ligand>
</feature>
<comment type="subunit">
    <text evidence="4 9">Homodimer.</text>
</comment>
<evidence type="ECO:0000256" key="6">
    <source>
        <dbReference type="ARBA" id="ARBA00022756"/>
    </source>
</evidence>
<feature type="binding site" evidence="9">
    <location>
        <position position="349"/>
    </location>
    <ligand>
        <name>substrate</name>
    </ligand>
</feature>
<evidence type="ECO:0000313" key="13">
    <source>
        <dbReference type="Proteomes" id="UP000016540"/>
    </source>
</evidence>
<keyword evidence="6 9" id="KW-0093">Biotin biosynthesis</keyword>
<feature type="binding site" evidence="9">
    <location>
        <position position="175"/>
    </location>
    <ligand>
        <name>pyridoxal 5'-phosphate</name>
        <dbReference type="ChEBI" id="CHEBI:597326"/>
    </ligand>
</feature>
<dbReference type="eggNOG" id="COG0156">
    <property type="taxonomic scope" value="Bacteria"/>
</dbReference>
<reference evidence="12 13" key="1">
    <citation type="journal article" date="2013" name="Genome Announc.">
        <title>Draft Genome Sequence of the Moderately Halophilic Bacterium Marinobacter lipolyticus Strain SM19.</title>
        <authorList>
            <person name="Papke R.T."/>
            <person name="de la Haba R.R."/>
            <person name="Infante-Dominguez C."/>
            <person name="Perez D."/>
            <person name="Sanchez-Porro C."/>
            <person name="Lapierre P."/>
            <person name="Ventosa A."/>
        </authorList>
    </citation>
    <scope>NUCLEOTIDE SEQUENCE [LARGE SCALE GENOMIC DNA]</scope>
    <source>
        <strain evidence="12 13">SM19</strain>
    </source>
</reference>
<keyword evidence="5 9" id="KW-0808">Transferase</keyword>
<dbReference type="NCBIfam" id="TIGR00858">
    <property type="entry name" value="bioF"/>
    <property type="match status" value="1"/>
</dbReference>
<keyword evidence="13" id="KW-1185">Reference proteome</keyword>
<evidence type="ECO:0000259" key="11">
    <source>
        <dbReference type="Pfam" id="PF00155"/>
    </source>
</evidence>
<dbReference type="EC" id="2.3.1.47" evidence="9"/>
<dbReference type="GO" id="GO:0030170">
    <property type="term" value="F:pyridoxal phosphate binding"/>
    <property type="evidence" value="ECO:0007669"/>
    <property type="project" value="UniProtKB-UniRule"/>
</dbReference>
<dbReference type="SUPFAM" id="SSF53383">
    <property type="entry name" value="PLP-dependent transferases"/>
    <property type="match status" value="1"/>
</dbReference>
<evidence type="ECO:0000313" key="12">
    <source>
        <dbReference type="EMBL" id="EON93783.1"/>
    </source>
</evidence>
<evidence type="ECO:0000256" key="4">
    <source>
        <dbReference type="ARBA" id="ARBA00011738"/>
    </source>
</evidence>
<evidence type="ECO:0000256" key="2">
    <source>
        <dbReference type="ARBA" id="ARBA00004746"/>
    </source>
</evidence>
<feature type="binding site" evidence="9">
    <location>
        <position position="203"/>
    </location>
    <ligand>
        <name>pyridoxal 5'-phosphate</name>
        <dbReference type="ChEBI" id="CHEBI:597326"/>
    </ligand>
</feature>
<dbReference type="Proteomes" id="UP000016540">
    <property type="component" value="Unassembled WGS sequence"/>
</dbReference>
<comment type="function">
    <text evidence="9">Catalyzes the decarboxylative condensation of pimeloyl-[acyl-carrier protein] and L-alanine to produce 8-amino-7-oxononanoate (AON), [acyl-carrier protein], and carbon dioxide.</text>
</comment>
<feature type="binding site" evidence="9">
    <location>
        <position position="18"/>
    </location>
    <ligand>
        <name>substrate</name>
    </ligand>
</feature>
<dbReference type="RefSeq" id="WP_012136336.1">
    <property type="nucleotide sequence ID" value="NZ_KE007306.1"/>
</dbReference>
<evidence type="ECO:0000256" key="8">
    <source>
        <dbReference type="ARBA" id="ARBA00047715"/>
    </source>
</evidence>
<feature type="domain" description="Aminotransferase class I/classII large" evidence="11">
    <location>
        <begin position="38"/>
        <end position="375"/>
    </location>
</feature>
<evidence type="ECO:0000256" key="10">
    <source>
        <dbReference type="PIRSR" id="PIRSR604723-51"/>
    </source>
</evidence>
<dbReference type="OrthoDB" id="9807157at2"/>
<dbReference type="InterPro" id="IPR022834">
    <property type="entry name" value="AONS_Proteobacteria"/>
</dbReference>
<protein>
    <recommendedName>
        <fullName evidence="9">8-amino-7-oxononanoate synthase</fullName>
        <shortName evidence="9">AONS</shortName>
        <ecNumber evidence="9">2.3.1.47</ecNumber>
    </recommendedName>
    <alternativeName>
        <fullName evidence="9">7-keto-8-amino-pelargonic acid synthase</fullName>
        <shortName evidence="9">7-KAP synthase</shortName>
        <shortName evidence="9">KAPA synthase</shortName>
    </alternativeName>
    <alternativeName>
        <fullName evidence="9">8-amino-7-ketopelargonate synthase</fullName>
    </alternativeName>
</protein>
<evidence type="ECO:0000256" key="7">
    <source>
        <dbReference type="ARBA" id="ARBA00022898"/>
    </source>
</evidence>
<dbReference type="HAMAP" id="MF_01693">
    <property type="entry name" value="BioF_aminotrans_2"/>
    <property type="match status" value="1"/>
</dbReference>
<comment type="caution">
    <text evidence="12">The sequence shown here is derived from an EMBL/GenBank/DDBJ whole genome shotgun (WGS) entry which is preliminary data.</text>
</comment>
<dbReference type="Gene3D" id="3.40.640.10">
    <property type="entry name" value="Type I PLP-dependent aspartate aminotransferase-like (Major domain)"/>
    <property type="match status" value="1"/>
</dbReference>
<accession>R8B585</accession>
<dbReference type="GO" id="GO:0009102">
    <property type="term" value="P:biotin biosynthetic process"/>
    <property type="evidence" value="ECO:0007669"/>
    <property type="project" value="UniProtKB-UniRule"/>
</dbReference>
<dbReference type="Gene3D" id="3.90.1150.10">
    <property type="entry name" value="Aspartate Aminotransferase, domain 1"/>
    <property type="match status" value="1"/>
</dbReference>
<dbReference type="InterPro" id="IPR050087">
    <property type="entry name" value="AON_synthase_class-II"/>
</dbReference>
<comment type="cofactor">
    <cofactor evidence="1 9 10">
        <name>pyridoxal 5'-phosphate</name>
        <dbReference type="ChEBI" id="CHEBI:597326"/>
    </cofactor>
</comment>
<dbReference type="InterPro" id="IPR004839">
    <property type="entry name" value="Aminotransferase_I/II_large"/>
</dbReference>
<evidence type="ECO:0000256" key="1">
    <source>
        <dbReference type="ARBA" id="ARBA00001933"/>
    </source>
</evidence>
<dbReference type="UniPathway" id="UPA00078"/>
<dbReference type="CDD" id="cd06454">
    <property type="entry name" value="KBL_like"/>
    <property type="match status" value="1"/>
</dbReference>
<dbReference type="InterPro" id="IPR015421">
    <property type="entry name" value="PyrdxlP-dep_Trfase_major"/>
</dbReference>
<feature type="binding site" evidence="9">
    <location>
        <position position="232"/>
    </location>
    <ligand>
        <name>pyridoxal 5'-phosphate</name>
        <dbReference type="ChEBI" id="CHEBI:597326"/>
    </ligand>
</feature>
<dbReference type="InterPro" id="IPR004723">
    <property type="entry name" value="AONS_Archaea/Proteobacteria"/>
</dbReference>
<gene>
    <name evidence="9" type="primary">bioF</name>
    <name evidence="12" type="ORF">MARLIPOL_01725</name>
</gene>
<dbReference type="PATRIC" id="fig|1318628.3.peg.342"/>
<organism evidence="12 13">
    <name type="scientific">Marinobacter lipolyticus SM19</name>
    <dbReference type="NCBI Taxonomy" id="1318628"/>
    <lineage>
        <taxon>Bacteria</taxon>
        <taxon>Pseudomonadati</taxon>
        <taxon>Pseudomonadota</taxon>
        <taxon>Gammaproteobacteria</taxon>
        <taxon>Pseudomonadales</taxon>
        <taxon>Marinobacteraceae</taxon>
        <taxon>Marinobacter</taxon>
    </lineage>
</organism>
<evidence type="ECO:0000256" key="3">
    <source>
        <dbReference type="ARBA" id="ARBA00010008"/>
    </source>
</evidence>
<comment type="pathway">
    <text evidence="2 9">Cofactor biosynthesis; biotin biosynthesis.</text>
</comment>